<gene>
    <name evidence="5" type="ORF">HEP81_07416</name>
</gene>
<dbReference type="InterPro" id="IPR036291">
    <property type="entry name" value="NAD(P)-bd_dom_sf"/>
</dbReference>
<accession>A0A7H1QBG8</accession>
<dbReference type="AlphaFoldDB" id="A0A7H1QBG8"/>
<dbReference type="GO" id="GO:0016491">
    <property type="term" value="F:oxidoreductase activity"/>
    <property type="evidence" value="ECO:0007669"/>
    <property type="project" value="UniProtKB-KW"/>
</dbReference>
<evidence type="ECO:0000256" key="3">
    <source>
        <dbReference type="ARBA" id="ARBA00023027"/>
    </source>
</evidence>
<dbReference type="CDD" id="cd08946">
    <property type="entry name" value="SDR_e"/>
    <property type="match status" value="1"/>
</dbReference>
<evidence type="ECO:0000256" key="1">
    <source>
        <dbReference type="ARBA" id="ARBA00007637"/>
    </source>
</evidence>
<dbReference type="EMBL" id="CP051006">
    <property type="protein sequence ID" value="QNT97648.1"/>
    <property type="molecule type" value="Genomic_DNA"/>
</dbReference>
<comment type="similarity">
    <text evidence="1">Belongs to the NAD(P)-dependent epimerase/dehydratase family.</text>
</comment>
<keyword evidence="3" id="KW-0520">NAD</keyword>
<reference evidence="5 6" key="1">
    <citation type="submission" date="2020-04" db="EMBL/GenBank/DDBJ databases">
        <title>Characterization and engineering of Streptomyces griseofuscus DSM40191 as a potential heterologous host for expression of BGCs.</title>
        <authorList>
            <person name="Gren T."/>
            <person name="Whitford C.M."/>
            <person name="Mohite O.S."/>
            <person name="Joergensen T.S."/>
            <person name="Nielsen J.B."/>
            <person name="Lee S.Y."/>
            <person name="Weber T."/>
        </authorList>
    </citation>
    <scope>NUCLEOTIDE SEQUENCE [LARGE SCALE GENOMIC DNA]</scope>
    <source>
        <strain evidence="5 6">DSM 40191</strain>
    </source>
</reference>
<dbReference type="KEGG" id="sgf:HEP81_07416"/>
<proteinExistence type="inferred from homology"/>
<evidence type="ECO:0000259" key="4">
    <source>
        <dbReference type="Pfam" id="PF01370"/>
    </source>
</evidence>
<evidence type="ECO:0000256" key="2">
    <source>
        <dbReference type="ARBA" id="ARBA00023002"/>
    </source>
</evidence>
<name>A0A7H1QBG8_9ACTN</name>
<evidence type="ECO:0000313" key="6">
    <source>
        <dbReference type="Proteomes" id="UP000516422"/>
    </source>
</evidence>
<dbReference type="Pfam" id="PF01370">
    <property type="entry name" value="Epimerase"/>
    <property type="match status" value="1"/>
</dbReference>
<protein>
    <submittedName>
        <fullName evidence="5">NAD-dependent epimerase/dehydratase</fullName>
    </submittedName>
</protein>
<feature type="domain" description="NAD-dependent epimerase/dehydratase" evidence="4">
    <location>
        <begin position="5"/>
        <end position="165"/>
    </location>
</feature>
<evidence type="ECO:0000313" key="5">
    <source>
        <dbReference type="EMBL" id="QNT97648.1"/>
    </source>
</evidence>
<dbReference type="SUPFAM" id="SSF51735">
    <property type="entry name" value="NAD(P)-binding Rossmann-fold domains"/>
    <property type="match status" value="1"/>
</dbReference>
<keyword evidence="2" id="KW-0560">Oxidoreductase</keyword>
<sequence>MSQRIVITGAAGGVGTLLRPRLSRAGRTLRLLDVAPVPEAAEGEDVETVRLSVTDLPAMCAALTGVDAVIHLGGLSVEGPWDEILDININGTRAVLEAARRAGVPRVIIASSSHAVGFHPRSEDEAPDYLFPRPDTYYGVSKVAAEALGSLYHDRYGLDVVCVRIGGCFERPIATRQLATWLSPDDCARLMEALIAAPSPGFRVVWGVSDNTRRWFSLDEARALGYEPQDDAERFAGELEGRHDPLDEVYLGGAFCSPSLDADDGMDDTDSTDASS</sequence>
<organism evidence="5 6">
    <name type="scientific">Streptomyces griseofuscus</name>
    <dbReference type="NCBI Taxonomy" id="146922"/>
    <lineage>
        <taxon>Bacteria</taxon>
        <taxon>Bacillati</taxon>
        <taxon>Actinomycetota</taxon>
        <taxon>Actinomycetes</taxon>
        <taxon>Kitasatosporales</taxon>
        <taxon>Streptomycetaceae</taxon>
        <taxon>Streptomyces</taxon>
    </lineage>
</organism>
<dbReference type="InterPro" id="IPR001509">
    <property type="entry name" value="Epimerase_deHydtase"/>
</dbReference>
<dbReference type="PANTHER" id="PTHR43103:SF5">
    <property type="entry name" value="4-EPIMERASE, PUTATIVE (AFU_ORTHOLOGUE AFUA_7G00360)-RELATED"/>
    <property type="match status" value="1"/>
</dbReference>
<dbReference type="Proteomes" id="UP000516422">
    <property type="component" value="Chromosome"/>
</dbReference>
<dbReference type="PANTHER" id="PTHR43103">
    <property type="entry name" value="NUCLEOSIDE-DIPHOSPHATE-SUGAR EPIMERASE"/>
    <property type="match status" value="1"/>
</dbReference>
<dbReference type="Gene3D" id="3.40.50.720">
    <property type="entry name" value="NAD(P)-binding Rossmann-like Domain"/>
    <property type="match status" value="1"/>
</dbReference>